<organism evidence="3 4">
    <name type="scientific">Blautia obeum</name>
    <dbReference type="NCBI Taxonomy" id="40520"/>
    <lineage>
        <taxon>Bacteria</taxon>
        <taxon>Bacillati</taxon>
        <taxon>Bacillota</taxon>
        <taxon>Clostridia</taxon>
        <taxon>Lachnospirales</taxon>
        <taxon>Lachnospiraceae</taxon>
        <taxon>Blautia</taxon>
    </lineage>
</organism>
<evidence type="ECO:0000256" key="2">
    <source>
        <dbReference type="SAM" id="Phobius"/>
    </source>
</evidence>
<keyword evidence="2" id="KW-1133">Transmembrane helix</keyword>
<keyword evidence="2" id="KW-0812">Transmembrane</keyword>
<evidence type="ECO:0000313" key="3">
    <source>
        <dbReference type="EMBL" id="CUO23822.1"/>
    </source>
</evidence>
<sequence length="246" mass="28108">MADKNQDKNQSKNRAEQAEEHDESVLNPEIKNESDLSKKERRLIEKEKLKGMGPKKKLEYIWMYYKPAIFGVIAVIALIFGIKDYYEQSKIKTVLSMTVVNSMANDTETPEQKIKETLGYKDDSYSKVEIGVNLTTDSEMAEFDYNAQMAYVAQIQAGSIDIMVMPEKLYQTLKKNEPFADLKELMGEEAFEKFGMQTDTTHISITDSELEQELGVIYDPVCIAVPYSAPNQENAVKWIKSLDSRK</sequence>
<feature type="region of interest" description="Disordered" evidence="1">
    <location>
        <begin position="1"/>
        <end position="38"/>
    </location>
</feature>
<feature type="transmembrane region" description="Helical" evidence="2">
    <location>
        <begin position="62"/>
        <end position="82"/>
    </location>
</feature>
<dbReference type="RefSeq" id="WP_055058259.1">
    <property type="nucleotide sequence ID" value="NZ_CYZP01000019.1"/>
</dbReference>
<keyword evidence="2" id="KW-0472">Membrane</keyword>
<evidence type="ECO:0000256" key="1">
    <source>
        <dbReference type="SAM" id="MobiDB-lite"/>
    </source>
</evidence>
<name>A0A174DDT0_9FIRM</name>
<reference evidence="3 4" key="1">
    <citation type="submission" date="2015-09" db="EMBL/GenBank/DDBJ databases">
        <authorList>
            <consortium name="Pathogen Informatics"/>
        </authorList>
    </citation>
    <scope>NUCLEOTIDE SEQUENCE [LARGE SCALE GENOMIC DNA]</scope>
    <source>
        <strain evidence="3 4">2789STDY5834861</strain>
    </source>
</reference>
<accession>A0A174DDT0</accession>
<dbReference type="EMBL" id="CYZP01000019">
    <property type="protein sequence ID" value="CUO23822.1"/>
    <property type="molecule type" value="Genomic_DNA"/>
</dbReference>
<evidence type="ECO:0008006" key="5">
    <source>
        <dbReference type="Google" id="ProtNLM"/>
    </source>
</evidence>
<dbReference type="AlphaFoldDB" id="A0A174DDT0"/>
<proteinExistence type="predicted"/>
<evidence type="ECO:0000313" key="4">
    <source>
        <dbReference type="Proteomes" id="UP000095645"/>
    </source>
</evidence>
<dbReference type="Proteomes" id="UP000095645">
    <property type="component" value="Unassembled WGS sequence"/>
</dbReference>
<protein>
    <recommendedName>
        <fullName evidence="5">Extracellular solute-binding protein</fullName>
    </recommendedName>
</protein>
<gene>
    <name evidence="3" type="ORF">ERS852476_02263</name>
</gene>
<feature type="compositionally biased region" description="Basic and acidic residues" evidence="1">
    <location>
        <begin position="1"/>
        <end position="18"/>
    </location>
</feature>